<dbReference type="Proteomes" id="UP000095210">
    <property type="component" value="Chromosome"/>
</dbReference>
<dbReference type="RefSeq" id="WP_157421254.1">
    <property type="nucleotide sequence ID" value="NZ_CP014859.1"/>
</dbReference>
<dbReference type="KEGG" id="ahm:TL08_22750"/>
<dbReference type="AlphaFoldDB" id="A0AAC9HVM0"/>
<dbReference type="EMBL" id="CP014859">
    <property type="protein sequence ID" value="AOS65330.1"/>
    <property type="molecule type" value="Genomic_DNA"/>
</dbReference>
<keyword evidence="2" id="KW-1185">Reference proteome</keyword>
<gene>
    <name evidence="1" type="ORF">TL08_22750</name>
</gene>
<organism evidence="1 2">
    <name type="scientific">Actinoalloteichus hymeniacidonis</name>
    <dbReference type="NCBI Taxonomy" id="340345"/>
    <lineage>
        <taxon>Bacteria</taxon>
        <taxon>Bacillati</taxon>
        <taxon>Actinomycetota</taxon>
        <taxon>Actinomycetes</taxon>
        <taxon>Pseudonocardiales</taxon>
        <taxon>Pseudonocardiaceae</taxon>
        <taxon>Actinoalloteichus</taxon>
    </lineage>
</organism>
<name>A0AAC9HVM0_9PSEU</name>
<sequence length="88" mass="9696">MTPDGDVVQQPGHDDEVITTVSEPRMCALRELREDIEDRVVFAWGMSMGTRSVLCYPDGSLFATSGRAEESVALGVRAGRRIELVWLG</sequence>
<reference evidence="2" key="1">
    <citation type="submission" date="2016-03" db="EMBL/GenBank/DDBJ databases">
        <title>Complete genome sequence of the type strain Actinoalloteichus hymeniacidonis DSM 45092.</title>
        <authorList>
            <person name="Schaffert L."/>
            <person name="Albersmeier A."/>
            <person name="Winkler A."/>
            <person name="Kalinowski J."/>
            <person name="Zotchev S."/>
            <person name="Ruckert C."/>
        </authorList>
    </citation>
    <scope>NUCLEOTIDE SEQUENCE [LARGE SCALE GENOMIC DNA]</scope>
    <source>
        <strain evidence="2">HPA177(T) (DSM 45092(T))</strain>
    </source>
</reference>
<evidence type="ECO:0000313" key="1">
    <source>
        <dbReference type="EMBL" id="AOS65330.1"/>
    </source>
</evidence>
<protein>
    <submittedName>
        <fullName evidence="1">Uncharacterized protein</fullName>
    </submittedName>
</protein>
<evidence type="ECO:0000313" key="2">
    <source>
        <dbReference type="Proteomes" id="UP000095210"/>
    </source>
</evidence>
<accession>A0AAC9HVM0</accession>
<proteinExistence type="predicted"/>